<sequence length="517" mass="59984">QSKRLSIKPDDASTEIKQSTNDNNSTPEKIVVQPSVSKTTENDSKLNTQQSISNENESLNSTELGTIDQNSDTIGKIYSQKNKSGKHKENQETFDLLDKIKHSATAEIIGPMPLSQQACRFELPFDLKLLETLTPLEYLSKYCHLSSRRQYQFKRIFNKYRNQKHKFNSSNLFLSLVDLHQENFTHTKFDYLCELINLDEQEHEFTFNTYSGILAFCERMLYNLSPSHKNYIDDRLTKDTIEKCDFENLGRKLSIKPDDASTEIKQSTNDNNSTPEKIVVQPSVSKTIENDSKLNTQQSISNENESLNSTELGTIDTNSDTIGKIYSQKNKSGKHKENQETFDLLDKIKHSATAEIIGPMPLSQQACRFELPFDLKLLETLTPLEYLSKYCHLSSRRQYQFKRVFNKYRNQKHKFNSSNLFLSLVDLHQENFTHTKFDYLCELINLDEQEYEFTFNTYSGILAFCERMLYNLSPSHKNYIDDRLAKDTIEKCDFENLGRKLDGLIISDTMKKLLYTL</sequence>
<evidence type="ECO:0000256" key="1">
    <source>
        <dbReference type="SAM" id="MobiDB-lite"/>
    </source>
</evidence>
<feature type="compositionally biased region" description="Polar residues" evidence="1">
    <location>
        <begin position="34"/>
        <end position="66"/>
    </location>
</feature>
<gene>
    <name evidence="2" type="ORF">IZO911_LOCUS30368</name>
</gene>
<proteinExistence type="predicted"/>
<feature type="compositionally biased region" description="Polar residues" evidence="1">
    <location>
        <begin position="15"/>
        <end position="27"/>
    </location>
</feature>
<feature type="compositionally biased region" description="Polar residues" evidence="1">
    <location>
        <begin position="263"/>
        <end position="275"/>
    </location>
</feature>
<dbReference type="AlphaFoldDB" id="A0A814YRQ0"/>
<dbReference type="PANTHER" id="PTHR36696:SF1">
    <property type="entry name" value="EF-HAND DOMAIN-CONTAINING PROTEIN"/>
    <property type="match status" value="1"/>
</dbReference>
<dbReference type="PANTHER" id="PTHR36696">
    <property type="entry name" value="AGAP012002-PA"/>
    <property type="match status" value="1"/>
</dbReference>
<evidence type="ECO:0000313" key="3">
    <source>
        <dbReference type="Proteomes" id="UP000663860"/>
    </source>
</evidence>
<evidence type="ECO:0000313" key="2">
    <source>
        <dbReference type="EMBL" id="CAF1233119.1"/>
    </source>
</evidence>
<feature type="region of interest" description="Disordered" evidence="1">
    <location>
        <begin position="1"/>
        <end position="66"/>
    </location>
</feature>
<accession>A0A814YRQ0</accession>
<reference evidence="2" key="1">
    <citation type="submission" date="2021-02" db="EMBL/GenBank/DDBJ databases">
        <authorList>
            <person name="Nowell W R."/>
        </authorList>
    </citation>
    <scope>NUCLEOTIDE SEQUENCE</scope>
</reference>
<dbReference type="Proteomes" id="UP000663860">
    <property type="component" value="Unassembled WGS sequence"/>
</dbReference>
<feature type="compositionally biased region" description="Polar residues" evidence="1">
    <location>
        <begin position="282"/>
        <end position="291"/>
    </location>
</feature>
<dbReference type="EMBL" id="CAJNOE010000473">
    <property type="protein sequence ID" value="CAF1233119.1"/>
    <property type="molecule type" value="Genomic_DNA"/>
</dbReference>
<feature type="non-terminal residue" evidence="2">
    <location>
        <position position="1"/>
    </location>
</feature>
<comment type="caution">
    <text evidence="2">The sequence shown here is derived from an EMBL/GenBank/DDBJ whole genome shotgun (WGS) entry which is preliminary data.</text>
</comment>
<name>A0A814YRQ0_9BILA</name>
<organism evidence="2 3">
    <name type="scientific">Adineta steineri</name>
    <dbReference type="NCBI Taxonomy" id="433720"/>
    <lineage>
        <taxon>Eukaryota</taxon>
        <taxon>Metazoa</taxon>
        <taxon>Spiralia</taxon>
        <taxon>Gnathifera</taxon>
        <taxon>Rotifera</taxon>
        <taxon>Eurotatoria</taxon>
        <taxon>Bdelloidea</taxon>
        <taxon>Adinetida</taxon>
        <taxon>Adinetidae</taxon>
        <taxon>Adineta</taxon>
    </lineage>
</organism>
<protein>
    <submittedName>
        <fullName evidence="2">Uncharacterized protein</fullName>
    </submittedName>
</protein>
<feature type="region of interest" description="Disordered" evidence="1">
    <location>
        <begin position="257"/>
        <end position="291"/>
    </location>
</feature>